<comment type="pathway">
    <text evidence="1">Lipid metabolism.</text>
</comment>
<keyword evidence="4" id="KW-0472">Membrane</keyword>
<dbReference type="GO" id="GO:0003841">
    <property type="term" value="F:1-acylglycerol-3-phosphate O-acyltransferase activity"/>
    <property type="evidence" value="ECO:0007669"/>
    <property type="project" value="TreeGrafter"/>
</dbReference>
<dbReference type="AlphaFoldDB" id="A0A212J2X5"/>
<dbReference type="PANTHER" id="PTHR10434">
    <property type="entry name" value="1-ACYL-SN-GLYCEROL-3-PHOSPHATE ACYLTRANSFERASE"/>
    <property type="match status" value="1"/>
</dbReference>
<feature type="domain" description="Phospholipid/glycerol acyltransferase" evidence="5">
    <location>
        <begin position="27"/>
        <end position="139"/>
    </location>
</feature>
<reference evidence="6" key="1">
    <citation type="submission" date="2016-04" db="EMBL/GenBank/DDBJ databases">
        <authorList>
            <person name="Evans L.H."/>
            <person name="Alamgir A."/>
            <person name="Owens N."/>
            <person name="Weber N.D."/>
            <person name="Virtaneva K."/>
            <person name="Barbian K."/>
            <person name="Babar A."/>
            <person name="Rosenke K."/>
        </authorList>
    </citation>
    <scope>NUCLEOTIDE SEQUENCE</scope>
    <source>
        <strain evidence="6">86-1</strain>
    </source>
</reference>
<dbReference type="SUPFAM" id="SSF69593">
    <property type="entry name" value="Glycerol-3-phosphate (1)-acyltransferase"/>
    <property type="match status" value="1"/>
</dbReference>
<sequence length="180" mass="20342">MKSFSNFILRLIGWKITGQTDLPEKCVICVAPHTSNWDLPLGLTVYSALGRKASFLIKKEWFFFPMNIIFKGLGGIPVDRSRKTSLTEQMSEIYAKRENFQLAITPEATRKLNAEWKKGFYFIALAANVPIVVAALDYGKKEADFKKILMPTGDVDADLEIIKACYKGVVAKHPQYFSLK</sequence>
<organism evidence="6">
    <name type="scientific">uncultured Dysgonomonas sp</name>
    <dbReference type="NCBI Taxonomy" id="206096"/>
    <lineage>
        <taxon>Bacteria</taxon>
        <taxon>Pseudomonadati</taxon>
        <taxon>Bacteroidota</taxon>
        <taxon>Bacteroidia</taxon>
        <taxon>Bacteroidales</taxon>
        <taxon>Dysgonomonadaceae</taxon>
        <taxon>Dysgonomonas</taxon>
        <taxon>environmental samples</taxon>
    </lineage>
</organism>
<proteinExistence type="predicted"/>
<dbReference type="EMBL" id="FLUM01000001">
    <property type="protein sequence ID" value="SBV93770.1"/>
    <property type="molecule type" value="Genomic_DNA"/>
</dbReference>
<accession>A0A212J2X5</accession>
<protein>
    <recommendedName>
        <fullName evidence="5">Phospholipid/glycerol acyltransferase domain-containing protein</fullName>
    </recommendedName>
</protein>
<gene>
    <name evidence="6" type="ORF">KL86DYS1_10953</name>
</gene>
<dbReference type="GO" id="GO:0006654">
    <property type="term" value="P:phosphatidic acid biosynthetic process"/>
    <property type="evidence" value="ECO:0007669"/>
    <property type="project" value="TreeGrafter"/>
</dbReference>
<evidence type="ECO:0000256" key="4">
    <source>
        <dbReference type="SAM" id="Phobius"/>
    </source>
</evidence>
<feature type="transmembrane region" description="Helical" evidence="4">
    <location>
        <begin position="119"/>
        <end position="139"/>
    </location>
</feature>
<evidence type="ECO:0000256" key="3">
    <source>
        <dbReference type="ARBA" id="ARBA00023315"/>
    </source>
</evidence>
<name>A0A212J2X5_9BACT</name>
<evidence type="ECO:0000256" key="2">
    <source>
        <dbReference type="ARBA" id="ARBA00022679"/>
    </source>
</evidence>
<evidence type="ECO:0000259" key="5">
    <source>
        <dbReference type="SMART" id="SM00563"/>
    </source>
</evidence>
<keyword evidence="4" id="KW-1133">Transmembrane helix</keyword>
<dbReference type="InterPro" id="IPR002123">
    <property type="entry name" value="Plipid/glycerol_acylTrfase"/>
</dbReference>
<dbReference type="Pfam" id="PF01553">
    <property type="entry name" value="Acyltransferase"/>
    <property type="match status" value="1"/>
</dbReference>
<evidence type="ECO:0000256" key="1">
    <source>
        <dbReference type="ARBA" id="ARBA00005189"/>
    </source>
</evidence>
<keyword evidence="2" id="KW-0808">Transferase</keyword>
<keyword evidence="3" id="KW-0012">Acyltransferase</keyword>
<dbReference type="SMART" id="SM00563">
    <property type="entry name" value="PlsC"/>
    <property type="match status" value="1"/>
</dbReference>
<evidence type="ECO:0000313" key="6">
    <source>
        <dbReference type="EMBL" id="SBV93770.1"/>
    </source>
</evidence>
<dbReference type="PANTHER" id="PTHR10434:SF9">
    <property type="entry name" value="PHOSPHOLIPID_GLYCEROL ACYLTRANSFERASE DOMAIN-CONTAINING PROTEIN"/>
    <property type="match status" value="1"/>
</dbReference>
<keyword evidence="4" id="KW-0812">Transmembrane</keyword>